<dbReference type="PANTHER" id="PTHR42681">
    <property type="entry name" value="MALONYL-COA-ACYL CARRIER PROTEIN TRANSACYLASE, MITOCHONDRIAL"/>
    <property type="match status" value="1"/>
</dbReference>
<proteinExistence type="predicted"/>
<dbReference type="GO" id="GO:0006633">
    <property type="term" value="P:fatty acid biosynthetic process"/>
    <property type="evidence" value="ECO:0007669"/>
    <property type="project" value="TreeGrafter"/>
</dbReference>
<dbReference type="InterPro" id="IPR001227">
    <property type="entry name" value="Ac_transferase_dom_sf"/>
</dbReference>
<dbReference type="RefSeq" id="WP_083980667.1">
    <property type="nucleotide sequence ID" value="NZ_VSFG01000004.1"/>
</dbReference>
<dbReference type="Proteomes" id="UP000323380">
    <property type="component" value="Unassembled WGS sequence"/>
</dbReference>
<name>A0A5D0NKA4_9ACTN</name>
<dbReference type="AlphaFoldDB" id="A0A5D0NKA4"/>
<evidence type="ECO:0000313" key="7">
    <source>
        <dbReference type="Proteomes" id="UP000323380"/>
    </source>
</evidence>
<evidence type="ECO:0000259" key="5">
    <source>
        <dbReference type="Pfam" id="PF21124"/>
    </source>
</evidence>
<keyword evidence="7" id="KW-1185">Reference proteome</keyword>
<dbReference type="Gene3D" id="3.40.366.10">
    <property type="entry name" value="Malonyl-Coenzyme A Acyl Carrier Protein, domain 2"/>
    <property type="match status" value="2"/>
</dbReference>
<evidence type="ECO:0000256" key="3">
    <source>
        <dbReference type="ARBA" id="ARBA00023315"/>
    </source>
</evidence>
<dbReference type="GO" id="GO:0004314">
    <property type="term" value="F:[acyl-carrier-protein] S-malonyltransferase activity"/>
    <property type="evidence" value="ECO:0007669"/>
    <property type="project" value="UniProtKB-EC"/>
</dbReference>
<dbReference type="EC" id="2.3.1.39" evidence="1"/>
<evidence type="ECO:0000256" key="2">
    <source>
        <dbReference type="ARBA" id="ARBA00022679"/>
    </source>
</evidence>
<dbReference type="SUPFAM" id="SSF52151">
    <property type="entry name" value="FabD/lysophospholipase-like"/>
    <property type="match status" value="1"/>
</dbReference>
<evidence type="ECO:0000313" key="6">
    <source>
        <dbReference type="EMBL" id="TYB44910.1"/>
    </source>
</evidence>
<dbReference type="InterPro" id="IPR016035">
    <property type="entry name" value="Acyl_Trfase/lysoPLipase"/>
</dbReference>
<comment type="catalytic activity">
    <reaction evidence="4">
        <text>holo-[ACP] + malonyl-CoA = malonyl-[ACP] + CoA</text>
        <dbReference type="Rhea" id="RHEA:41792"/>
        <dbReference type="Rhea" id="RHEA-COMP:9623"/>
        <dbReference type="Rhea" id="RHEA-COMP:9685"/>
        <dbReference type="ChEBI" id="CHEBI:57287"/>
        <dbReference type="ChEBI" id="CHEBI:57384"/>
        <dbReference type="ChEBI" id="CHEBI:64479"/>
        <dbReference type="ChEBI" id="CHEBI:78449"/>
        <dbReference type="EC" id="2.3.1.39"/>
    </reaction>
</comment>
<gene>
    <name evidence="6" type="ORF">FXF69_22525</name>
</gene>
<keyword evidence="2 6" id="KW-0808">Transferase</keyword>
<dbReference type="InterPro" id="IPR049416">
    <property type="entry name" value="VinK-like_small"/>
</dbReference>
<reference evidence="6 7" key="1">
    <citation type="submission" date="2019-08" db="EMBL/GenBank/DDBJ databases">
        <title>Actinomadura sp. nov. CYP1-5 isolated from mountain soil.</title>
        <authorList>
            <person name="Songsumanus A."/>
            <person name="Kuncharoen N."/>
            <person name="Kudo T."/>
            <person name="Yuki M."/>
            <person name="Igarashi Y."/>
            <person name="Tanasupawat S."/>
        </authorList>
    </citation>
    <scope>NUCLEOTIDE SEQUENCE [LARGE SCALE GENOMIC DNA]</scope>
    <source>
        <strain evidence="6 7">JCM 14158</strain>
    </source>
</reference>
<accession>A0A5D0NKA4</accession>
<dbReference type="STRING" id="1220554.GCA_001552135_02842"/>
<protein>
    <recommendedName>
        <fullName evidence="1">[acyl-carrier-protein] S-malonyltransferase</fullName>
        <ecNumber evidence="1">2.3.1.39</ecNumber>
    </recommendedName>
</protein>
<dbReference type="PANTHER" id="PTHR42681:SF1">
    <property type="entry name" value="MALONYL-COA-ACYL CARRIER PROTEIN TRANSACYLASE, MITOCHONDRIAL"/>
    <property type="match status" value="1"/>
</dbReference>
<evidence type="ECO:0000256" key="4">
    <source>
        <dbReference type="ARBA" id="ARBA00048462"/>
    </source>
</evidence>
<dbReference type="InterPro" id="IPR050858">
    <property type="entry name" value="Mal-CoA-ACP_Trans/PKS_FabD"/>
</dbReference>
<sequence>MDTGPRAEAALVFPAISPSSFGDVGKFMLMHPAARRLVAAADDALGYSLVDRFRASDGAYTEPARVAFLVNCLAMAGWAATALDADPVACAGPSFGGTPAAVHSGALDFADAVRLTAAAGRHIEEYFRREHRGVVTQSFARTPPEALAEVLADLDERGAWYDVSCYVDHDFYMLSVHEDRLDWLTGRLRRVGGLPLAVMRPPMHSSAFGPLRDSLERDVFAGVEFRDPSLPVVSDHDGTPLRSGEELRTLLLDAAVRPVRWPGVMEALKGLGVGRLYVCGPDNLWGRVRCATDQFDVVSLRPELAMRPRARRTPARATRAGR</sequence>
<comment type="caution">
    <text evidence="6">The sequence shown here is derived from an EMBL/GenBank/DDBJ whole genome shotgun (WGS) entry which is preliminary data.</text>
</comment>
<dbReference type="Pfam" id="PF21124">
    <property type="entry name" value="VinK_C"/>
    <property type="match status" value="1"/>
</dbReference>
<evidence type="ECO:0000256" key="1">
    <source>
        <dbReference type="ARBA" id="ARBA00013258"/>
    </source>
</evidence>
<dbReference type="EMBL" id="VSFG01000004">
    <property type="protein sequence ID" value="TYB44910.1"/>
    <property type="molecule type" value="Genomic_DNA"/>
</dbReference>
<keyword evidence="3" id="KW-0012">Acyltransferase</keyword>
<organism evidence="6 7">
    <name type="scientific">Actinomadura chibensis</name>
    <dbReference type="NCBI Taxonomy" id="392828"/>
    <lineage>
        <taxon>Bacteria</taxon>
        <taxon>Bacillati</taxon>
        <taxon>Actinomycetota</taxon>
        <taxon>Actinomycetes</taxon>
        <taxon>Streptosporangiales</taxon>
        <taxon>Thermomonosporaceae</taxon>
        <taxon>Actinomadura</taxon>
    </lineage>
</organism>
<feature type="domain" description="Malonyl-CoA-[acyl-carrier-protein] transacylase small" evidence="5">
    <location>
        <begin position="138"/>
        <end position="199"/>
    </location>
</feature>